<organism evidence="10 11">
    <name type="scientific">Entomomonas asaccharolytica</name>
    <dbReference type="NCBI Taxonomy" id="2785331"/>
    <lineage>
        <taxon>Bacteria</taxon>
        <taxon>Pseudomonadati</taxon>
        <taxon>Pseudomonadota</taxon>
        <taxon>Gammaproteobacteria</taxon>
        <taxon>Pseudomonadales</taxon>
        <taxon>Pseudomonadaceae</taxon>
        <taxon>Entomomonas</taxon>
    </lineage>
</organism>
<keyword evidence="7 9" id="KW-0472">Membrane</keyword>
<dbReference type="GO" id="GO:0005886">
    <property type="term" value="C:plasma membrane"/>
    <property type="evidence" value="ECO:0007669"/>
    <property type="project" value="UniProtKB-SubCell"/>
</dbReference>
<evidence type="ECO:0000313" key="11">
    <source>
        <dbReference type="Proteomes" id="UP000595278"/>
    </source>
</evidence>
<dbReference type="PIRSF" id="PIRSF026649">
    <property type="entry name" value="MsbB"/>
    <property type="match status" value="1"/>
</dbReference>
<comment type="pathway">
    <text evidence="9">Glycolipid biosynthesis; KDO(2)-lipid A biosynthesis; KDO(2)-lipid A from CMP-3-deoxy-D-manno-octulosonate and lipid IV(A): step 3/4.</text>
</comment>
<dbReference type="GO" id="GO:0009245">
    <property type="term" value="P:lipid A biosynthetic process"/>
    <property type="evidence" value="ECO:0007669"/>
    <property type="project" value="InterPro"/>
</dbReference>
<feature type="short sequence motif" description="HXXXXD motif" evidence="9">
    <location>
        <begin position="139"/>
        <end position="144"/>
    </location>
</feature>
<name>A0A974NFT0_9GAMM</name>
<feature type="transmembrane region" description="Helical" evidence="9">
    <location>
        <begin position="24"/>
        <end position="45"/>
    </location>
</feature>
<gene>
    <name evidence="9 10" type="primary">lpxL</name>
    <name evidence="10" type="ORF">JHT90_00040</name>
</gene>
<evidence type="ECO:0000256" key="5">
    <source>
        <dbReference type="ARBA" id="ARBA00022985"/>
    </source>
</evidence>
<comment type="subcellular location">
    <subcellularLocation>
        <location evidence="9">Cell inner membrane</location>
        <topology evidence="9">Single-pass membrane protein</topology>
    </subcellularLocation>
</comment>
<dbReference type="Pfam" id="PF03279">
    <property type="entry name" value="Lip_A_acyltrans"/>
    <property type="match status" value="1"/>
</dbReference>
<evidence type="ECO:0000256" key="4">
    <source>
        <dbReference type="ARBA" id="ARBA00022692"/>
    </source>
</evidence>
<dbReference type="EMBL" id="CP067393">
    <property type="protein sequence ID" value="QQP85692.1"/>
    <property type="molecule type" value="Genomic_DNA"/>
</dbReference>
<comment type="function">
    <text evidence="9">Catalyzes the transfer of an acyl chain from an acyl-[acyl-carrier-protein] (ACP) to a Kdo(2)-lipid IV(A) to form a Kdo(2)-(acyl)-lipid IV(A).</text>
</comment>
<dbReference type="InterPro" id="IPR011920">
    <property type="entry name" value="Lipid_A_LpxL_LpxP"/>
</dbReference>
<comment type="pathway">
    <text evidence="9">Bacterial outer membrane biogenesis; lipopolysaccharide biosynthesis.</text>
</comment>
<evidence type="ECO:0000256" key="2">
    <source>
        <dbReference type="ARBA" id="ARBA00022519"/>
    </source>
</evidence>
<dbReference type="RefSeq" id="WP_201092555.1">
    <property type="nucleotide sequence ID" value="NZ_CP067393.1"/>
</dbReference>
<dbReference type="NCBIfam" id="NF005340">
    <property type="entry name" value="PRK06860.1"/>
    <property type="match status" value="1"/>
</dbReference>
<keyword evidence="1 9" id="KW-1003">Cell membrane</keyword>
<dbReference type="HAMAP" id="MF_01942">
    <property type="entry name" value="Lipid_A_LpxL_LpxP"/>
    <property type="match status" value="1"/>
</dbReference>
<dbReference type="Proteomes" id="UP000595278">
    <property type="component" value="Chromosome"/>
</dbReference>
<dbReference type="GO" id="GO:0008913">
    <property type="term" value="F:Kdo2-lipid IVA acyltransferase activity"/>
    <property type="evidence" value="ECO:0007669"/>
    <property type="project" value="UniProtKB-EC"/>
</dbReference>
<dbReference type="PANTHER" id="PTHR30606:SF9">
    <property type="entry name" value="LIPID A BIOSYNTHESIS LAUROYLTRANSFERASE"/>
    <property type="match status" value="1"/>
</dbReference>
<keyword evidence="6 9" id="KW-1133">Transmembrane helix</keyword>
<dbReference type="NCBIfam" id="TIGR02207">
    <property type="entry name" value="lipid_A_htrB"/>
    <property type="match status" value="1"/>
</dbReference>
<evidence type="ECO:0000313" key="10">
    <source>
        <dbReference type="EMBL" id="QQP85692.1"/>
    </source>
</evidence>
<dbReference type="PANTHER" id="PTHR30606">
    <property type="entry name" value="LIPID A BIOSYNTHESIS LAUROYL ACYLTRANSFERASE"/>
    <property type="match status" value="1"/>
</dbReference>
<dbReference type="KEGG" id="eaz:JHT90_00040"/>
<keyword evidence="5 9" id="KW-0448">Lipopolysaccharide biosynthesis</keyword>
<evidence type="ECO:0000256" key="1">
    <source>
        <dbReference type="ARBA" id="ARBA00022475"/>
    </source>
</evidence>
<accession>A0A974NFT0</accession>
<keyword evidence="2 9" id="KW-0997">Cell inner membrane</keyword>
<evidence type="ECO:0000256" key="3">
    <source>
        <dbReference type="ARBA" id="ARBA00022679"/>
    </source>
</evidence>
<dbReference type="GO" id="GO:0036104">
    <property type="term" value="P:Kdo2-lipid A biosynthetic process"/>
    <property type="evidence" value="ECO:0007669"/>
    <property type="project" value="UniProtKB-UniRule"/>
</dbReference>
<keyword evidence="11" id="KW-1185">Reference proteome</keyword>
<evidence type="ECO:0000256" key="8">
    <source>
        <dbReference type="ARBA" id="ARBA00023315"/>
    </source>
</evidence>
<comment type="catalytic activity">
    <reaction evidence="9">
        <text>an alpha-Kdo-(2-&gt;4)-alpha-Kdo-(2-&gt;6)-lipid IVA + a fatty acyl-[ACP] = an alpha-Kdo-(2-&gt;4)-alpha-Kdo-(2-&gt;6)-(acyl)-lipid IVA + holo-[ACP]</text>
        <dbReference type="Rhea" id="RHEA:69396"/>
        <dbReference type="Rhea" id="RHEA-COMP:9685"/>
        <dbReference type="Rhea" id="RHEA-COMP:14125"/>
        <dbReference type="ChEBI" id="CHEBI:64479"/>
        <dbReference type="ChEBI" id="CHEBI:138651"/>
        <dbReference type="ChEBI" id="CHEBI:176429"/>
        <dbReference type="ChEBI" id="CHEBI:176430"/>
        <dbReference type="EC" id="2.3.1.241"/>
    </reaction>
</comment>
<protein>
    <recommendedName>
        <fullName evidence="9">Lipid A biosynthesis acyltransferase</fullName>
        <ecNumber evidence="9">2.3.1.241</ecNumber>
    </recommendedName>
    <alternativeName>
        <fullName evidence="9">Kdo(2)-lipid IV(A) acyltransferase</fullName>
    </alternativeName>
</protein>
<evidence type="ECO:0000256" key="7">
    <source>
        <dbReference type="ARBA" id="ARBA00023136"/>
    </source>
</evidence>
<proteinExistence type="inferred from homology"/>
<dbReference type="GO" id="GO:0009103">
    <property type="term" value="P:lipopolysaccharide biosynthetic process"/>
    <property type="evidence" value="ECO:0007669"/>
    <property type="project" value="UniProtKB-UniRule"/>
</dbReference>
<keyword evidence="8 9" id="KW-0012">Acyltransferase</keyword>
<dbReference type="CDD" id="cd07984">
    <property type="entry name" value="LPLAT_LABLAT-like"/>
    <property type="match status" value="1"/>
</dbReference>
<comment type="similarity">
    <text evidence="9">Belongs to the LpxL/LpxM/LpxP family.</text>
</comment>
<reference evidence="10 11" key="1">
    <citation type="submission" date="2021-01" db="EMBL/GenBank/DDBJ databases">
        <title>Entomomonas sp. F2A isolated from a house cricket (Acheta domesticus).</title>
        <authorList>
            <person name="Spergser J."/>
            <person name="Busse H.-J."/>
        </authorList>
    </citation>
    <scope>NUCLEOTIDE SEQUENCE [LARGE SCALE GENOMIC DNA]</scope>
    <source>
        <strain evidence="10 11">F2A</strain>
    </source>
</reference>
<keyword evidence="4 9" id="KW-0812">Transmembrane</keyword>
<keyword evidence="3 9" id="KW-0808">Transferase</keyword>
<sequence length="314" mass="36692">MHTRLYCLMFHPKFSLVLLHPRYWLTWLGIGFLYLLVQLPYPVLFRLGKKIGRVSLFFLKRRAMIAERNLKVCFPDLTQQEINQRIINNFESVGMGLLETGMAWFWPDRRIQKWSKVEGLEYLDKAVLANKGVLLVGIHFLTLELGGRILGQYHQGMGVYRAHNNRLLDWIQLRGRLKSNKDFIDRYDTRKMIKALQQNEILWYAPDHDYGIKNSVFASFFAMPQAATTIGTHLLVKLAKPTIISFAPIRNIDGSGYTISVSDQIDDFPCNNSLETAEHMNRVIEKEILKAPDLYMWLHRRFKTRPENIACIYK</sequence>
<evidence type="ECO:0000256" key="9">
    <source>
        <dbReference type="HAMAP-Rule" id="MF_01942"/>
    </source>
</evidence>
<dbReference type="InterPro" id="IPR004960">
    <property type="entry name" value="LipA_acyltrans"/>
</dbReference>
<evidence type="ECO:0000256" key="6">
    <source>
        <dbReference type="ARBA" id="ARBA00022989"/>
    </source>
</evidence>
<dbReference type="AlphaFoldDB" id="A0A974NFT0"/>
<dbReference type="EC" id="2.3.1.241" evidence="9"/>